<proteinExistence type="predicted"/>
<sequence>MWKKHRKTSNRNISNSSVQHTQADSNKQNNSADEHLITNKDVKSVQKCINCCEEYSVHFPYSFNIFLPGTKEIIKEFIISRHRLTTSGLRCRLRMGLNTFDSGCKYGKERVLRLEGMTKEELVNAVDLLDNVFPDWKVWQRGKSDAELL</sequence>
<dbReference type="AlphaFoldDB" id="A0AA85JMR3"/>
<organism evidence="2 3">
    <name type="scientific">Trichobilharzia regenti</name>
    <name type="common">Nasal bird schistosome</name>
    <dbReference type="NCBI Taxonomy" id="157069"/>
    <lineage>
        <taxon>Eukaryota</taxon>
        <taxon>Metazoa</taxon>
        <taxon>Spiralia</taxon>
        <taxon>Lophotrochozoa</taxon>
        <taxon>Platyhelminthes</taxon>
        <taxon>Trematoda</taxon>
        <taxon>Digenea</taxon>
        <taxon>Strigeidida</taxon>
        <taxon>Schistosomatoidea</taxon>
        <taxon>Schistosomatidae</taxon>
        <taxon>Trichobilharzia</taxon>
    </lineage>
</organism>
<reference evidence="2" key="1">
    <citation type="submission" date="2022-06" db="EMBL/GenBank/DDBJ databases">
        <authorList>
            <person name="Berger JAMES D."/>
            <person name="Berger JAMES D."/>
        </authorList>
    </citation>
    <scope>NUCLEOTIDE SEQUENCE [LARGE SCALE GENOMIC DNA]</scope>
</reference>
<protein>
    <submittedName>
        <fullName evidence="3">Uncharacterized protein</fullName>
    </submittedName>
</protein>
<evidence type="ECO:0000256" key="1">
    <source>
        <dbReference type="SAM" id="MobiDB-lite"/>
    </source>
</evidence>
<reference evidence="3" key="2">
    <citation type="submission" date="2023-11" db="UniProtKB">
        <authorList>
            <consortium name="WormBaseParasite"/>
        </authorList>
    </citation>
    <scope>IDENTIFICATION</scope>
</reference>
<name>A0AA85JMR3_TRIRE</name>
<dbReference type="WBParaSite" id="TREG1_25100.1">
    <property type="protein sequence ID" value="TREG1_25100.1"/>
    <property type="gene ID" value="TREG1_25100"/>
</dbReference>
<evidence type="ECO:0000313" key="3">
    <source>
        <dbReference type="WBParaSite" id="TREG1_25100.1"/>
    </source>
</evidence>
<accession>A0AA85JMR3</accession>
<evidence type="ECO:0000313" key="2">
    <source>
        <dbReference type="Proteomes" id="UP000050795"/>
    </source>
</evidence>
<feature type="region of interest" description="Disordered" evidence="1">
    <location>
        <begin position="1"/>
        <end position="32"/>
    </location>
</feature>
<dbReference type="Proteomes" id="UP000050795">
    <property type="component" value="Unassembled WGS sequence"/>
</dbReference>
<keyword evidence="2" id="KW-1185">Reference proteome</keyword>
<feature type="compositionally biased region" description="Polar residues" evidence="1">
    <location>
        <begin position="10"/>
        <end position="31"/>
    </location>
</feature>